<reference evidence="1" key="2">
    <citation type="journal article" date="2019" name="Gigascience">
        <title>High-quality Schistosoma haematobium genome achieved by single-molecule and long-range sequencing.</title>
        <authorList>
            <person name="Stroehlein A.J."/>
            <person name="Korhonen P.K."/>
            <person name="Chong T.M."/>
            <person name="Lim Y.L."/>
            <person name="Chan K.G."/>
            <person name="Webster B."/>
            <person name="Rollinson D."/>
            <person name="Brindley P.J."/>
            <person name="Gasser R.B."/>
            <person name="Young N.D."/>
        </authorList>
    </citation>
    <scope>NUCLEOTIDE SEQUENCE</scope>
</reference>
<dbReference type="EMBL" id="AMPZ03000001">
    <property type="protein sequence ID" value="KAH9596852.1"/>
    <property type="molecule type" value="Genomic_DNA"/>
</dbReference>
<dbReference type="GeneID" id="75576588"/>
<reference evidence="1" key="3">
    <citation type="submission" date="2021-06" db="EMBL/GenBank/DDBJ databases">
        <title>Chromosome-level genome assembly for S. haematobium.</title>
        <authorList>
            <person name="Stroehlein A.J."/>
        </authorList>
    </citation>
    <scope>NUCLEOTIDE SEQUENCE</scope>
</reference>
<dbReference type="AlphaFoldDB" id="A0A922S7M0"/>
<comment type="caution">
    <text evidence="1">The sequence shown here is derived from an EMBL/GenBank/DDBJ whole genome shotgun (WGS) entry which is preliminary data.</text>
</comment>
<organism evidence="1 2">
    <name type="scientific">Schistosoma haematobium</name>
    <name type="common">Blood fluke</name>
    <dbReference type="NCBI Taxonomy" id="6185"/>
    <lineage>
        <taxon>Eukaryota</taxon>
        <taxon>Metazoa</taxon>
        <taxon>Spiralia</taxon>
        <taxon>Lophotrochozoa</taxon>
        <taxon>Platyhelminthes</taxon>
        <taxon>Trematoda</taxon>
        <taxon>Digenea</taxon>
        <taxon>Strigeidida</taxon>
        <taxon>Schistosomatoidea</taxon>
        <taxon>Schistosomatidae</taxon>
        <taxon>Schistosoma</taxon>
    </lineage>
</organism>
<dbReference type="RefSeq" id="XP_051075450.1">
    <property type="nucleotide sequence ID" value="XM_051208528.1"/>
</dbReference>
<gene>
    <name evidence="1" type="ORF">MS3_00000964</name>
</gene>
<name>A0A922S7M0_SCHHA</name>
<dbReference type="Proteomes" id="UP000471633">
    <property type="component" value="Unassembled WGS sequence"/>
</dbReference>
<keyword evidence="2" id="KW-1185">Reference proteome</keyword>
<dbReference type="CTD" id="75576588"/>
<sequence>MSTSSIDYFDSMNNIPSYHPIFTKTPNVSPANSCSSLNSYDYTNPIQYRNQQNKQFHSMFRQKNKKIICNLLPDQWSFTNNNIKYAKEINRYKPNDNHQEKSK</sequence>
<evidence type="ECO:0000313" key="1">
    <source>
        <dbReference type="EMBL" id="KAH9596852.1"/>
    </source>
</evidence>
<reference evidence="1" key="4">
    <citation type="journal article" date="2022" name="PLoS Pathog.">
        <title>Chromosome-level genome of Schistosoma haematobium underpins genome-wide explorations of molecular variation.</title>
        <authorList>
            <person name="Stroehlein A.J."/>
            <person name="Korhonen P.K."/>
            <person name="Lee V.V."/>
            <person name="Ralph S.A."/>
            <person name="Mentink-Kane M."/>
            <person name="You H."/>
            <person name="McManus D.P."/>
            <person name="Tchuente L.T."/>
            <person name="Stothard J.R."/>
            <person name="Kaur P."/>
            <person name="Dudchenko O."/>
            <person name="Aiden E.L."/>
            <person name="Yang B."/>
            <person name="Yang H."/>
            <person name="Emery A.M."/>
            <person name="Webster B.L."/>
            <person name="Brindley P.J."/>
            <person name="Rollinson D."/>
            <person name="Chang B.C.H."/>
            <person name="Gasser R.B."/>
            <person name="Young N.D."/>
        </authorList>
    </citation>
    <scope>NUCLEOTIDE SEQUENCE</scope>
</reference>
<proteinExistence type="predicted"/>
<evidence type="ECO:0000313" key="2">
    <source>
        <dbReference type="Proteomes" id="UP000471633"/>
    </source>
</evidence>
<reference evidence="1" key="1">
    <citation type="journal article" date="2012" name="Nat. Genet.">
        <title>Whole-genome sequence of Schistosoma haematobium.</title>
        <authorList>
            <person name="Young N.D."/>
            <person name="Jex A.R."/>
            <person name="Li B."/>
            <person name="Liu S."/>
            <person name="Yang L."/>
            <person name="Xiong Z."/>
            <person name="Li Y."/>
            <person name="Cantacessi C."/>
            <person name="Hall R.S."/>
            <person name="Xu X."/>
            <person name="Chen F."/>
            <person name="Wu X."/>
            <person name="Zerlotini A."/>
            <person name="Oliveira G."/>
            <person name="Hofmann A."/>
            <person name="Zhang G."/>
            <person name="Fang X."/>
            <person name="Kang Y."/>
            <person name="Campbell B.E."/>
            <person name="Loukas A."/>
            <person name="Ranganathan S."/>
            <person name="Rollinson D."/>
            <person name="Rinaldi G."/>
            <person name="Brindley P.J."/>
            <person name="Yang H."/>
            <person name="Wang J."/>
            <person name="Wang J."/>
            <person name="Gasser R.B."/>
        </authorList>
    </citation>
    <scope>NUCLEOTIDE SEQUENCE</scope>
</reference>
<accession>A0A922S7M0</accession>
<dbReference type="KEGG" id="shx:MS3_00000964"/>
<protein>
    <submittedName>
        <fullName evidence="1">Uncharacterized protein</fullName>
    </submittedName>
</protein>